<comment type="caution">
    <text evidence="5">The sequence shown here is derived from an EMBL/GenBank/DDBJ whole genome shotgun (WGS) entry which is preliminary data.</text>
</comment>
<feature type="compositionally biased region" description="Basic and acidic residues" evidence="3">
    <location>
        <begin position="85"/>
        <end position="98"/>
    </location>
</feature>
<dbReference type="SUPFAM" id="SSF52540">
    <property type="entry name" value="P-loop containing nucleoside triphosphate hydrolases"/>
    <property type="match status" value="1"/>
</dbReference>
<dbReference type="Pfam" id="PF00196">
    <property type="entry name" value="GerE"/>
    <property type="match status" value="1"/>
</dbReference>
<name>A0ABN3FM49_9PSEU</name>
<dbReference type="InterPro" id="IPR000792">
    <property type="entry name" value="Tscrpt_reg_LuxR_C"/>
</dbReference>
<evidence type="ECO:0000256" key="3">
    <source>
        <dbReference type="SAM" id="MobiDB-lite"/>
    </source>
</evidence>
<dbReference type="InterPro" id="IPR027417">
    <property type="entry name" value="P-loop_NTPase"/>
</dbReference>
<evidence type="ECO:0000256" key="1">
    <source>
        <dbReference type="ARBA" id="ARBA00022741"/>
    </source>
</evidence>
<sequence length="915" mass="97990">MVDEAVVDTCAGAGSLLVITGPLGIGKSELLDACAQRGRGNGLRVLRADCASHEREFEFAVVRQLLEPPFGAEPSAVQRPRKDHRASAEDGLRSRQRDPHRLIAEMSGEQPLLILVDDLQWADAASLTFLGRLAREVAGLPVTIAVTVLDGDPGAELAPVREIADAATRVLRPAHLSAAAVRTLVRGELGERADEAFVTACRGSSAGNPLFLMSMLFELKGAGRRPIGSEAEAVWSLRPSGLRERLFSCLSVQSPAVRGLVRTAAVLGESADAELVGRVAGLDESQHAEAVRSLCGLGLHTSESRLGPARSAVHAAVAELTTAGELEGIHLRAARALYGQGHPARDVARYLVEVPAPLDAWAIRVLRSGAEAELARGAPETAASYLRRALLDSSPDGPDRAGLLVELAAAERAFDSPASVRHVSQAVPMLATTRERAAAMARLSPMMLATSPAPVTDLIRGVVREFGPPQELSWTDRELVLRMEARRRYLTIEDPMGLADSVRRLHALGPNPPMDSPAERELLAVLLYAATITAEVGASEVARLANRVLEREPARSNHVHTGLPLLVNVLVGADSPENPAAWLERVRGHQQHQGDVVARTLLCTETGLVRMSTGKLDQALSVTREAIGLGGLGWEHGNSATLLAVAFLALETEDRELTERVLERGAATGNNMCVTAALRLLKGSAVSDRSELGPALQRILDLGQQLDRWGVRNPALCPWRGRAAMLQHRLGHAAEAQQLIEQEYELATSWGAPAAIGRALRTYAALSEEGEDFSLLKEAIKVLNGSANRIELARAHLLFGRRLRAAGKPGAETHLREARGIAGECGVQQLVDRVDGELGRHPSAASARGALLTPSEYQVALLARSGSTNQEIAWQAQVTSRMVEKHLTKIYRKLGIRGRAELADALRLPQDQASA</sequence>
<evidence type="ECO:0000259" key="4">
    <source>
        <dbReference type="PROSITE" id="PS50043"/>
    </source>
</evidence>
<dbReference type="PANTHER" id="PTHR16305:SF35">
    <property type="entry name" value="TRANSCRIPTIONAL ACTIVATOR DOMAIN"/>
    <property type="match status" value="1"/>
</dbReference>
<dbReference type="Gene3D" id="1.10.10.10">
    <property type="entry name" value="Winged helix-like DNA-binding domain superfamily/Winged helix DNA-binding domain"/>
    <property type="match status" value="1"/>
</dbReference>
<dbReference type="CDD" id="cd06170">
    <property type="entry name" value="LuxR_C_like"/>
    <property type="match status" value="1"/>
</dbReference>
<organism evidence="5 6">
    <name type="scientific">Saccharopolyspora halophila</name>
    <dbReference type="NCBI Taxonomy" id="405551"/>
    <lineage>
        <taxon>Bacteria</taxon>
        <taxon>Bacillati</taxon>
        <taxon>Actinomycetota</taxon>
        <taxon>Actinomycetes</taxon>
        <taxon>Pseudonocardiales</taxon>
        <taxon>Pseudonocardiaceae</taxon>
        <taxon>Saccharopolyspora</taxon>
    </lineage>
</organism>
<dbReference type="InterPro" id="IPR041664">
    <property type="entry name" value="AAA_16"/>
</dbReference>
<dbReference type="EMBL" id="BAAARA010000001">
    <property type="protein sequence ID" value="GAA2333067.1"/>
    <property type="molecule type" value="Genomic_DNA"/>
</dbReference>
<dbReference type="InterPro" id="IPR016032">
    <property type="entry name" value="Sig_transdc_resp-reg_C-effctor"/>
</dbReference>
<evidence type="ECO:0000313" key="6">
    <source>
        <dbReference type="Proteomes" id="UP001501218"/>
    </source>
</evidence>
<keyword evidence="6" id="KW-1185">Reference proteome</keyword>
<keyword evidence="2" id="KW-0067">ATP-binding</keyword>
<evidence type="ECO:0000256" key="2">
    <source>
        <dbReference type="ARBA" id="ARBA00022840"/>
    </source>
</evidence>
<reference evidence="5 6" key="1">
    <citation type="journal article" date="2019" name="Int. J. Syst. Evol. Microbiol.">
        <title>The Global Catalogue of Microorganisms (GCM) 10K type strain sequencing project: providing services to taxonomists for standard genome sequencing and annotation.</title>
        <authorList>
            <consortium name="The Broad Institute Genomics Platform"/>
            <consortium name="The Broad Institute Genome Sequencing Center for Infectious Disease"/>
            <person name="Wu L."/>
            <person name="Ma J."/>
        </authorList>
    </citation>
    <scope>NUCLEOTIDE SEQUENCE [LARGE SCALE GENOMIC DNA]</scope>
    <source>
        <strain evidence="5 6">JCM 16221</strain>
    </source>
</reference>
<dbReference type="InterPro" id="IPR036388">
    <property type="entry name" value="WH-like_DNA-bd_sf"/>
</dbReference>
<dbReference type="SMART" id="SM00421">
    <property type="entry name" value="HTH_LUXR"/>
    <property type="match status" value="1"/>
</dbReference>
<keyword evidence="1" id="KW-0547">Nucleotide-binding</keyword>
<dbReference type="Proteomes" id="UP001501218">
    <property type="component" value="Unassembled WGS sequence"/>
</dbReference>
<dbReference type="PROSITE" id="PS50043">
    <property type="entry name" value="HTH_LUXR_2"/>
    <property type="match status" value="1"/>
</dbReference>
<feature type="domain" description="HTH luxR-type" evidence="4">
    <location>
        <begin position="845"/>
        <end position="910"/>
    </location>
</feature>
<evidence type="ECO:0000313" key="5">
    <source>
        <dbReference type="EMBL" id="GAA2333067.1"/>
    </source>
</evidence>
<accession>A0ABN3FM49</accession>
<gene>
    <name evidence="5" type="ORF">GCM10009854_05620</name>
</gene>
<dbReference type="SUPFAM" id="SSF46894">
    <property type="entry name" value="C-terminal effector domain of the bipartite response regulators"/>
    <property type="match status" value="1"/>
</dbReference>
<feature type="region of interest" description="Disordered" evidence="3">
    <location>
        <begin position="71"/>
        <end position="98"/>
    </location>
</feature>
<protein>
    <submittedName>
        <fullName evidence="5">LuxR C-terminal-related transcriptional regulator</fullName>
    </submittedName>
</protein>
<proteinExistence type="predicted"/>
<dbReference type="PANTHER" id="PTHR16305">
    <property type="entry name" value="TESTICULAR SOLUBLE ADENYLYL CYCLASE"/>
    <property type="match status" value="1"/>
</dbReference>
<dbReference type="Pfam" id="PF13191">
    <property type="entry name" value="AAA_16"/>
    <property type="match status" value="1"/>
</dbReference>